<dbReference type="GO" id="GO:0006167">
    <property type="term" value="P:AMP biosynthetic process"/>
    <property type="evidence" value="ECO:0007669"/>
    <property type="project" value="TreeGrafter"/>
</dbReference>
<dbReference type="InterPro" id="IPR000086">
    <property type="entry name" value="NUDIX_hydrolase_dom"/>
</dbReference>
<reference evidence="3" key="1">
    <citation type="submission" date="2023-06" db="EMBL/GenBank/DDBJ databases">
        <title>Survivors Of The Sea: Transcriptome response of Skeletonema marinoi to long-term dormancy.</title>
        <authorList>
            <person name="Pinder M.I.M."/>
            <person name="Kourtchenko O."/>
            <person name="Robertson E.K."/>
            <person name="Larsson T."/>
            <person name="Maumus F."/>
            <person name="Osuna-Cruz C.M."/>
            <person name="Vancaester E."/>
            <person name="Stenow R."/>
            <person name="Vandepoele K."/>
            <person name="Ploug H."/>
            <person name="Bruchert V."/>
            <person name="Godhe A."/>
            <person name="Topel M."/>
        </authorList>
    </citation>
    <scope>NUCLEOTIDE SEQUENCE</scope>
    <source>
        <strain evidence="3">R05AC</strain>
    </source>
</reference>
<evidence type="ECO:0000313" key="3">
    <source>
        <dbReference type="EMBL" id="KAK1744704.1"/>
    </source>
</evidence>
<dbReference type="PANTHER" id="PTHR21340">
    <property type="entry name" value="DIADENOSINE 5,5-P1,P4-TETRAPHOSPHATE PYROPHOSPHOHYDROLASE MUTT"/>
    <property type="match status" value="1"/>
</dbReference>
<dbReference type="PROSITE" id="PS51462">
    <property type="entry name" value="NUDIX"/>
    <property type="match status" value="1"/>
</dbReference>
<keyword evidence="1" id="KW-0378">Hydrolase</keyword>
<name>A0AAD9DFW8_9STRA</name>
<dbReference type="EMBL" id="JATAAI010000006">
    <property type="protein sequence ID" value="KAK1744704.1"/>
    <property type="molecule type" value="Genomic_DNA"/>
</dbReference>
<dbReference type="AlphaFoldDB" id="A0AAD9DFW8"/>
<evidence type="ECO:0000313" key="4">
    <source>
        <dbReference type="Proteomes" id="UP001224775"/>
    </source>
</evidence>
<evidence type="ECO:0000259" key="2">
    <source>
        <dbReference type="PROSITE" id="PS51462"/>
    </source>
</evidence>
<keyword evidence="4" id="KW-1185">Reference proteome</keyword>
<dbReference type="Gene3D" id="3.90.79.10">
    <property type="entry name" value="Nucleoside Triphosphate Pyrophosphohydrolase"/>
    <property type="match status" value="1"/>
</dbReference>
<dbReference type="CDD" id="cd02883">
    <property type="entry name" value="NUDIX_Hydrolase"/>
    <property type="match status" value="1"/>
</dbReference>
<comment type="caution">
    <text evidence="3">The sequence shown here is derived from an EMBL/GenBank/DDBJ whole genome shotgun (WGS) entry which is preliminary data.</text>
</comment>
<gene>
    <name evidence="3" type="ORF">QTG54_003995</name>
</gene>
<dbReference type="SUPFAM" id="SSF55811">
    <property type="entry name" value="Nudix"/>
    <property type="match status" value="1"/>
</dbReference>
<dbReference type="GO" id="GO:0004081">
    <property type="term" value="F:bis(5'-nucleosyl)-tetraphosphatase (asymmetrical) activity"/>
    <property type="evidence" value="ECO:0007669"/>
    <property type="project" value="TreeGrafter"/>
</dbReference>
<organism evidence="3 4">
    <name type="scientific">Skeletonema marinoi</name>
    <dbReference type="NCBI Taxonomy" id="267567"/>
    <lineage>
        <taxon>Eukaryota</taxon>
        <taxon>Sar</taxon>
        <taxon>Stramenopiles</taxon>
        <taxon>Ochrophyta</taxon>
        <taxon>Bacillariophyta</taxon>
        <taxon>Coscinodiscophyceae</taxon>
        <taxon>Thalassiosirophycidae</taxon>
        <taxon>Thalassiosirales</taxon>
        <taxon>Skeletonemataceae</taxon>
        <taxon>Skeletonema</taxon>
        <taxon>Skeletonema marinoi-dohrnii complex</taxon>
    </lineage>
</organism>
<sequence>MSPLPSNAFSLAAIVRSYKTQKQSQEQKKQQYVLVHERFPRGWWLPGGGIEHKDSTPVDAAVRETIEEAALPQCGDLPVMTHLLSLEQTQGRIRFIFRGEWCDDDEQSILKCPPGDDDSIEAKWITWEEINNFKRRRKHIPREQWLDDSNDNAHPLSSTTSVNHPWLRAHEPLTFFGMLENSLQQNESIPGLKLCQVGDGDEVVGAFFSRSKESCQSASEVQTLTIQGRATFLIHLKCRLLVYDSENQLFATMSSFVDDQNEKTLRQLTDEMISQFASSTFETGLQRVEYTAHENGRDATLTVFPYAITSSNQDFHNDVKWVSKDELADSLDQRLAAHLLSGQGNFADLNILRGTECTM</sequence>
<dbReference type="GO" id="GO:0006754">
    <property type="term" value="P:ATP biosynthetic process"/>
    <property type="evidence" value="ECO:0007669"/>
    <property type="project" value="TreeGrafter"/>
</dbReference>
<evidence type="ECO:0000256" key="1">
    <source>
        <dbReference type="ARBA" id="ARBA00022801"/>
    </source>
</evidence>
<dbReference type="InterPro" id="IPR051325">
    <property type="entry name" value="Nudix_hydrolase_domain"/>
</dbReference>
<proteinExistence type="predicted"/>
<dbReference type="InterPro" id="IPR015797">
    <property type="entry name" value="NUDIX_hydrolase-like_dom_sf"/>
</dbReference>
<dbReference type="Pfam" id="PF00293">
    <property type="entry name" value="NUDIX"/>
    <property type="match status" value="1"/>
</dbReference>
<accession>A0AAD9DFW8</accession>
<dbReference type="PANTHER" id="PTHR21340:SF0">
    <property type="entry name" value="BIS(5'-NUCLEOSYL)-TETRAPHOSPHATASE [ASYMMETRICAL]"/>
    <property type="match status" value="1"/>
</dbReference>
<feature type="domain" description="Nudix hydrolase" evidence="2">
    <location>
        <begin position="4"/>
        <end position="147"/>
    </location>
</feature>
<dbReference type="Proteomes" id="UP001224775">
    <property type="component" value="Unassembled WGS sequence"/>
</dbReference>
<protein>
    <recommendedName>
        <fullName evidence="2">Nudix hydrolase domain-containing protein</fullName>
    </recommendedName>
</protein>